<feature type="region of interest" description="Disordered" evidence="1">
    <location>
        <begin position="776"/>
        <end position="889"/>
    </location>
</feature>
<feature type="domain" description="DUF4045" evidence="2">
    <location>
        <begin position="8"/>
        <end position="703"/>
    </location>
</feature>
<dbReference type="AlphaFoldDB" id="A0A420HR27"/>
<organism evidence="3 4">
    <name type="scientific">Erysiphe neolycopersici</name>
    <dbReference type="NCBI Taxonomy" id="212602"/>
    <lineage>
        <taxon>Eukaryota</taxon>
        <taxon>Fungi</taxon>
        <taxon>Dikarya</taxon>
        <taxon>Ascomycota</taxon>
        <taxon>Pezizomycotina</taxon>
        <taxon>Leotiomycetes</taxon>
        <taxon>Erysiphales</taxon>
        <taxon>Erysiphaceae</taxon>
        <taxon>Erysiphe</taxon>
    </lineage>
</organism>
<feature type="compositionally biased region" description="Polar residues" evidence="1">
    <location>
        <begin position="120"/>
        <end position="145"/>
    </location>
</feature>
<evidence type="ECO:0000313" key="3">
    <source>
        <dbReference type="EMBL" id="RKF59890.1"/>
    </source>
</evidence>
<reference evidence="3 4" key="1">
    <citation type="journal article" date="2018" name="BMC Genomics">
        <title>Comparative genome analyses reveal sequence features reflecting distinct modes of host-adaptation between dicot and monocot powdery mildew.</title>
        <authorList>
            <person name="Wu Y."/>
            <person name="Ma X."/>
            <person name="Pan Z."/>
            <person name="Kale S.D."/>
            <person name="Song Y."/>
            <person name="King H."/>
            <person name="Zhang Q."/>
            <person name="Presley C."/>
            <person name="Deng X."/>
            <person name="Wei C.I."/>
            <person name="Xiao S."/>
        </authorList>
    </citation>
    <scope>NUCLEOTIDE SEQUENCE [LARGE SCALE GENOMIC DNA]</scope>
    <source>
        <strain evidence="3">UMSG2</strain>
    </source>
</reference>
<accession>A0A420HR27</accession>
<keyword evidence="4" id="KW-1185">Reference proteome</keyword>
<dbReference type="InterPro" id="IPR025118">
    <property type="entry name" value="DUF4045"/>
</dbReference>
<feature type="compositionally biased region" description="Low complexity" evidence="1">
    <location>
        <begin position="451"/>
        <end position="466"/>
    </location>
</feature>
<proteinExistence type="predicted"/>
<feature type="compositionally biased region" description="Polar residues" evidence="1">
    <location>
        <begin position="412"/>
        <end position="450"/>
    </location>
</feature>
<feature type="compositionally biased region" description="Polar residues" evidence="1">
    <location>
        <begin position="383"/>
        <end position="396"/>
    </location>
</feature>
<protein>
    <submittedName>
        <fullName evidence="3">Putative gelsolin repeat protein</fullName>
    </submittedName>
</protein>
<feature type="region of interest" description="Disordered" evidence="1">
    <location>
        <begin position="22"/>
        <end position="145"/>
    </location>
</feature>
<sequence length="889" mass="98211">MSSTIDESEDVQDFLERIKEIGKRRNQEDEERNRKLEEDIIQSKKERQARRAERARSISPTKSSPMDIPIRYRFSVPQDLSTSDFPKLSATGGGGELQHGMGSDGDLTPIRRKFPYPGETESNITAQGTSDTVEKSSTSDIASNITPRSPTLLWQQRPSFKAPNTHRINQVPEIATENAIHCQAVPTFLSPGYGNNSLSSEDQISQILASSNSPNLKQPKDQEIRSISFENCKSVDNEDSKLSSNEINRTSDITDVESLSELERRHFFRDHLLSHSRNLSESELSKTYQTNSAMSKMSYSPVSSVVPQKFEQHDETKIDYQKTVTSPGQVYRSLERSHRSSSPTKGAGGFVQSAMMRRNDSVNKRWSACSSPNIVKPEVFKNTEISGTNSGSSPLTKGNLPKLDCRPHSSHGVVSNTQGRFAASTSVKSNTPTPLMKSSSEDSQGPTSQAENSLEINNESLNLNTLSREEKTPPSSPKTFERRRWSPTKSSWLEAALNKPDFNKPKPKTTLPLQQSAWKTEINKVKPTLQPDTGRSAITPPKHEVNIGGLMRSRPTGSSLPPGDFATLNSRSTTVVKKTFLSNSATVDRLDQSPATKSPANLTSYMSSTIGSRGKFEQSPKIDFRANLKPRNLPIGGVNSNDSELKNKFVKLRPTKTQNYVAPDELKENITRGKASLNITGGPQKTNHKDEFKEAILKKKEDFRKAKLDGKGISRASTEVERKPIPEALIKQKSLGRSNSIASVSCQGPHSPDSPNFNLNQHLTANLSVESVITTGQPQNKSYGNVSERFNPNLTGLLAQGPNKSSTERHKLMNNGVLPNSEEDSPSKEGTVSETQLIFLTKDRARGPRRKPPSRIPVTKLSLHVQSKHEDNSNKTLNSSDPSCDLLLS</sequence>
<dbReference type="EMBL" id="MCFK01005613">
    <property type="protein sequence ID" value="RKF59890.1"/>
    <property type="molecule type" value="Genomic_DNA"/>
</dbReference>
<feature type="region of interest" description="Disordered" evidence="1">
    <location>
        <begin position="383"/>
        <end position="487"/>
    </location>
</feature>
<feature type="compositionally biased region" description="Polar residues" evidence="1">
    <location>
        <begin position="828"/>
        <end position="838"/>
    </location>
</feature>
<comment type="caution">
    <text evidence="3">The sequence shown here is derived from an EMBL/GenBank/DDBJ whole genome shotgun (WGS) entry which is preliminary data.</text>
</comment>
<feature type="compositionally biased region" description="Polar residues" evidence="1">
    <location>
        <begin position="776"/>
        <end position="794"/>
    </location>
</feature>
<evidence type="ECO:0000259" key="2">
    <source>
        <dbReference type="Pfam" id="PF13254"/>
    </source>
</evidence>
<evidence type="ECO:0000256" key="1">
    <source>
        <dbReference type="SAM" id="MobiDB-lite"/>
    </source>
</evidence>
<dbReference type="STRING" id="212602.A0A420HR27"/>
<dbReference type="Pfam" id="PF13254">
    <property type="entry name" value="DUF4045"/>
    <property type="match status" value="1"/>
</dbReference>
<dbReference type="OrthoDB" id="6375767at2759"/>
<feature type="region of interest" description="Disordered" evidence="1">
    <location>
        <begin position="318"/>
        <end position="356"/>
    </location>
</feature>
<name>A0A420HR27_9PEZI</name>
<evidence type="ECO:0000313" key="4">
    <source>
        <dbReference type="Proteomes" id="UP000286134"/>
    </source>
</evidence>
<feature type="compositionally biased region" description="Basic and acidic residues" evidence="1">
    <location>
        <begin position="22"/>
        <end position="56"/>
    </location>
</feature>
<dbReference type="Proteomes" id="UP000286134">
    <property type="component" value="Unassembled WGS sequence"/>
</dbReference>
<gene>
    <name evidence="3" type="ORF">OnM2_056017</name>
</gene>
<feature type="region of interest" description="Disordered" evidence="1">
    <location>
        <begin position="527"/>
        <end position="547"/>
    </location>
</feature>